<name>A0ABV1FG74_9FIRM</name>
<organism evidence="4 5">
    <name type="scientific">Laedolimicola intestinihominis</name>
    <dbReference type="NCBI Taxonomy" id="3133166"/>
    <lineage>
        <taxon>Bacteria</taxon>
        <taxon>Bacillati</taxon>
        <taxon>Bacillota</taxon>
        <taxon>Clostridia</taxon>
        <taxon>Lachnospirales</taxon>
        <taxon>Lachnospiraceae</taxon>
        <taxon>Laedolimicola</taxon>
    </lineage>
</organism>
<protein>
    <submittedName>
        <fullName evidence="4">FAD-dependent oxidoreductase</fullName>
    </submittedName>
</protein>
<gene>
    <name evidence="4" type="ORF">WMO29_04905</name>
</gene>
<dbReference type="EMBL" id="JBBMFE010000003">
    <property type="protein sequence ID" value="MEQ2471830.1"/>
    <property type="molecule type" value="Genomic_DNA"/>
</dbReference>
<feature type="domain" description="FAD/NAD(P)-binding" evidence="3">
    <location>
        <begin position="3"/>
        <end position="272"/>
    </location>
</feature>
<dbReference type="Pfam" id="PF07992">
    <property type="entry name" value="Pyr_redox_2"/>
    <property type="match status" value="1"/>
</dbReference>
<keyword evidence="5" id="KW-1185">Reference proteome</keyword>
<comment type="caution">
    <text evidence="4">The sequence shown here is derived from an EMBL/GenBank/DDBJ whole genome shotgun (WGS) entry which is preliminary data.</text>
</comment>
<keyword evidence="1" id="KW-0285">Flavoprotein</keyword>
<dbReference type="SUPFAM" id="SSF51905">
    <property type="entry name" value="FAD/NAD(P)-binding domain"/>
    <property type="match status" value="1"/>
</dbReference>
<dbReference type="PRINTS" id="PR00368">
    <property type="entry name" value="FADPNR"/>
</dbReference>
<sequence length="291" mass="30708">MAYDVIIVGNGPAGLSAALYTSRANLKTLVIGKDDGALTKADKIENYFGMAEPISGCELVENTKRQAKTLGAELTEDEIFHISWNGSFRLEGRKETYEAKAVLLATGTSRKTANVPGLSKLEGRGVSYCAVCDAFFYRGRKVGVLGNEDYAIHELGQLLPVVGEAVILTNGKALTTAAPEGVAVIEKKLISVNGEEQLESVSFDDGEPLALDGLFVALGSAGAAELARKIGAMTEGRNIKVDEEMATNVPGLYAAGDCTGGLLQISKAVGEGAKAAMSMIRFVRQQKNNSN</sequence>
<dbReference type="Proteomes" id="UP001438008">
    <property type="component" value="Unassembled WGS sequence"/>
</dbReference>
<evidence type="ECO:0000313" key="5">
    <source>
        <dbReference type="Proteomes" id="UP001438008"/>
    </source>
</evidence>
<dbReference type="InterPro" id="IPR023753">
    <property type="entry name" value="FAD/NAD-binding_dom"/>
</dbReference>
<dbReference type="RefSeq" id="WP_349164007.1">
    <property type="nucleotide sequence ID" value="NZ_JBBMFE010000003.1"/>
</dbReference>
<evidence type="ECO:0000256" key="2">
    <source>
        <dbReference type="ARBA" id="ARBA00023002"/>
    </source>
</evidence>
<keyword evidence="2" id="KW-0560">Oxidoreductase</keyword>
<reference evidence="4 5" key="1">
    <citation type="submission" date="2024-03" db="EMBL/GenBank/DDBJ databases">
        <title>Human intestinal bacterial collection.</title>
        <authorList>
            <person name="Pauvert C."/>
            <person name="Hitch T.C.A."/>
            <person name="Clavel T."/>
        </authorList>
    </citation>
    <scope>NUCLEOTIDE SEQUENCE [LARGE SCALE GENOMIC DNA]</scope>
    <source>
        <strain evidence="4 5">CLA-AA-H132</strain>
    </source>
</reference>
<evidence type="ECO:0000259" key="3">
    <source>
        <dbReference type="Pfam" id="PF07992"/>
    </source>
</evidence>
<evidence type="ECO:0000313" key="4">
    <source>
        <dbReference type="EMBL" id="MEQ2471830.1"/>
    </source>
</evidence>
<dbReference type="InterPro" id="IPR036188">
    <property type="entry name" value="FAD/NAD-bd_sf"/>
</dbReference>
<dbReference type="PANTHER" id="PTHR48105">
    <property type="entry name" value="THIOREDOXIN REDUCTASE 1-RELATED-RELATED"/>
    <property type="match status" value="1"/>
</dbReference>
<dbReference type="InterPro" id="IPR050097">
    <property type="entry name" value="Ferredoxin-NADP_redctase_2"/>
</dbReference>
<dbReference type="Gene3D" id="3.50.50.60">
    <property type="entry name" value="FAD/NAD(P)-binding domain"/>
    <property type="match status" value="2"/>
</dbReference>
<dbReference type="PRINTS" id="PR00469">
    <property type="entry name" value="PNDRDTASEII"/>
</dbReference>
<evidence type="ECO:0000256" key="1">
    <source>
        <dbReference type="ARBA" id="ARBA00022630"/>
    </source>
</evidence>
<proteinExistence type="predicted"/>
<accession>A0ABV1FG74</accession>